<sequence length="43" mass="4576">MGALIMVGALAGLAVLIVGLIVYLDPEARDRPVSARAKSRQRQ</sequence>
<dbReference type="RefSeq" id="WP_272952205.1">
    <property type="nucleotide sequence ID" value="NZ_CACSIP010000002.1"/>
</dbReference>
<dbReference type="EMBL" id="CACSIP010000002">
    <property type="protein sequence ID" value="CAA0089259.1"/>
    <property type="molecule type" value="Genomic_DNA"/>
</dbReference>
<keyword evidence="3" id="KW-1185">Reference proteome</keyword>
<evidence type="ECO:0000256" key="1">
    <source>
        <dbReference type="SAM" id="Phobius"/>
    </source>
</evidence>
<dbReference type="AlphaFoldDB" id="A0A5S9NFQ7"/>
<protein>
    <submittedName>
        <fullName evidence="2">Uncharacterized protein</fullName>
    </submittedName>
</protein>
<proteinExistence type="predicted"/>
<accession>A0A5S9NFQ7</accession>
<name>A0A5S9NFQ7_MYCVN</name>
<reference evidence="2 3" key="1">
    <citation type="submission" date="2019-11" db="EMBL/GenBank/DDBJ databases">
        <authorList>
            <person name="Holert J."/>
        </authorList>
    </citation>
    <scope>NUCLEOTIDE SEQUENCE [LARGE SCALE GENOMIC DNA]</scope>
    <source>
        <strain evidence="2">BC8_1</strain>
    </source>
</reference>
<dbReference type="Proteomes" id="UP000430146">
    <property type="component" value="Unassembled WGS sequence"/>
</dbReference>
<evidence type="ECO:0000313" key="2">
    <source>
        <dbReference type="EMBL" id="CAA0089259.1"/>
    </source>
</evidence>
<organism evidence="2 3">
    <name type="scientific">Mycolicibacterium vanbaalenii</name>
    <name type="common">Mycobacterium vanbaalenii</name>
    <dbReference type="NCBI Taxonomy" id="110539"/>
    <lineage>
        <taxon>Bacteria</taxon>
        <taxon>Bacillati</taxon>
        <taxon>Actinomycetota</taxon>
        <taxon>Actinomycetes</taxon>
        <taxon>Mycobacteriales</taxon>
        <taxon>Mycobacteriaceae</taxon>
        <taxon>Mycolicibacterium</taxon>
    </lineage>
</organism>
<evidence type="ECO:0000313" key="3">
    <source>
        <dbReference type="Proteomes" id="UP000430146"/>
    </source>
</evidence>
<keyword evidence="1" id="KW-0472">Membrane</keyword>
<gene>
    <name evidence="2" type="ORF">AELLOGFF_02514</name>
</gene>
<feature type="transmembrane region" description="Helical" evidence="1">
    <location>
        <begin position="6"/>
        <end position="24"/>
    </location>
</feature>
<keyword evidence="1" id="KW-1133">Transmembrane helix</keyword>
<keyword evidence="1" id="KW-0812">Transmembrane</keyword>